<reference evidence="1 3" key="1">
    <citation type="journal article" date="2015" name="Biotechnol. Bioeng.">
        <title>Genome sequence and phenotypic characterization of Caulobacter segnis.</title>
        <authorList>
            <person name="Patel S."/>
            <person name="Fletcher B."/>
            <person name="Scott D.C."/>
            <person name="Ely B."/>
        </authorList>
    </citation>
    <scope>NUCLEOTIDE SEQUENCE [LARGE SCALE GENOMIC DNA]</scope>
    <source>
        <strain evidence="1 3">PS02</strain>
    </source>
</reference>
<name>A0A162JEU1_9CLOT</name>
<comment type="caution">
    <text evidence="1">The sequence shown here is derived from an EMBL/GenBank/DDBJ whole genome shotgun (WGS) entry which is preliminary data.</text>
</comment>
<organism evidence="1 3">
    <name type="scientific">Clostridium coskatii</name>
    <dbReference type="NCBI Taxonomy" id="1705578"/>
    <lineage>
        <taxon>Bacteria</taxon>
        <taxon>Bacillati</taxon>
        <taxon>Bacillota</taxon>
        <taxon>Clostridia</taxon>
        <taxon>Eubacteriales</taxon>
        <taxon>Clostridiaceae</taxon>
        <taxon>Clostridium</taxon>
    </lineage>
</organism>
<evidence type="ECO:0000313" key="2">
    <source>
        <dbReference type="EMBL" id="OBR95576.1"/>
    </source>
</evidence>
<evidence type="ECO:0000313" key="4">
    <source>
        <dbReference type="Proteomes" id="UP000093694"/>
    </source>
</evidence>
<protein>
    <submittedName>
        <fullName evidence="1">Uncharacterized protein</fullName>
    </submittedName>
</protein>
<proteinExistence type="predicted"/>
<dbReference type="PATRIC" id="fig|1705578.3.peg.3370"/>
<evidence type="ECO:0000313" key="3">
    <source>
        <dbReference type="Proteomes" id="UP000077384"/>
    </source>
</evidence>
<sequence length="72" mass="7348">MQLVGQITDPAVANFKTGVTPTTVGNTVKVYGTDGTTEIASPAATIDVVTGDVLKVFTSGGTLITTYTITVK</sequence>
<dbReference type="AlphaFoldDB" id="A0A162JEU1"/>
<dbReference type="EMBL" id="LROR01000037">
    <property type="protein sequence ID" value="OBR95576.1"/>
    <property type="molecule type" value="Genomic_DNA"/>
</dbReference>
<evidence type="ECO:0000313" key="1">
    <source>
        <dbReference type="EMBL" id="OAA94155.1"/>
    </source>
</evidence>
<dbReference type="RefSeq" id="WP_063600355.1">
    <property type="nucleotide sequence ID" value="NZ_LITQ01000007.1"/>
</dbReference>
<dbReference type="EMBL" id="LITQ01000007">
    <property type="protein sequence ID" value="OAA94155.1"/>
    <property type="molecule type" value="Genomic_DNA"/>
</dbReference>
<reference evidence="2 4" key="2">
    <citation type="journal article" date="2016" name="Front. Microbiol.">
        <title>Industrial Acetogenic Biocatalysts: A Comparative Metabolic and Genomic Analysis.</title>
        <authorList>
            <person name="Bengelsdorf F."/>
            <person name="Poehlein A."/>
            <person name="Sonja S."/>
            <person name="Erz C."/>
            <person name="Hummel T."/>
            <person name="Hoffmeister S."/>
            <person name="Daniel R."/>
            <person name="Durre P."/>
        </authorList>
    </citation>
    <scope>NUCLEOTIDE SEQUENCE [LARGE SCALE GENOMIC DNA]</scope>
    <source>
        <strain evidence="2 4">PTA-10522</strain>
    </source>
</reference>
<accession>A0A162JEU1</accession>
<gene>
    <name evidence="2" type="ORF">CLCOS_13690</name>
    <name evidence="1" type="ORF">WX73_03301</name>
</gene>
<dbReference type="Proteomes" id="UP000093694">
    <property type="component" value="Unassembled WGS sequence"/>
</dbReference>
<dbReference type="Proteomes" id="UP000077384">
    <property type="component" value="Unassembled WGS sequence"/>
</dbReference>
<keyword evidence="4" id="KW-1185">Reference proteome</keyword>